<name>A0ABN3U6R8_9ACTN</name>
<dbReference type="PRINTS" id="PR00420">
    <property type="entry name" value="RNGMNOXGNASE"/>
</dbReference>
<dbReference type="GO" id="GO:0004497">
    <property type="term" value="F:monooxygenase activity"/>
    <property type="evidence" value="ECO:0007669"/>
    <property type="project" value="UniProtKB-KW"/>
</dbReference>
<evidence type="ECO:0000256" key="1">
    <source>
        <dbReference type="ARBA" id="ARBA00001974"/>
    </source>
</evidence>
<dbReference type="EMBL" id="BAAASL010000029">
    <property type="protein sequence ID" value="GAA2725357.1"/>
    <property type="molecule type" value="Genomic_DNA"/>
</dbReference>
<evidence type="ECO:0000313" key="6">
    <source>
        <dbReference type="Proteomes" id="UP001500886"/>
    </source>
</evidence>
<evidence type="ECO:0000313" key="5">
    <source>
        <dbReference type="EMBL" id="GAA2725357.1"/>
    </source>
</evidence>
<comment type="cofactor">
    <cofactor evidence="1">
        <name>FAD</name>
        <dbReference type="ChEBI" id="CHEBI:57692"/>
    </cofactor>
</comment>
<dbReference type="InterPro" id="IPR002938">
    <property type="entry name" value="FAD-bd"/>
</dbReference>
<dbReference type="Pfam" id="PF21274">
    <property type="entry name" value="Rng_hyd_C"/>
    <property type="match status" value="1"/>
</dbReference>
<dbReference type="Gene3D" id="3.40.30.120">
    <property type="match status" value="1"/>
</dbReference>
<evidence type="ECO:0000256" key="2">
    <source>
        <dbReference type="ARBA" id="ARBA00022630"/>
    </source>
</evidence>
<keyword evidence="2" id="KW-0285">Flavoprotein</keyword>
<evidence type="ECO:0000259" key="4">
    <source>
        <dbReference type="Pfam" id="PF01494"/>
    </source>
</evidence>
<comment type="caution">
    <text evidence="5">The sequence shown here is derived from an EMBL/GenBank/DDBJ whole genome shotgun (WGS) entry which is preliminary data.</text>
</comment>
<organism evidence="5 6">
    <name type="scientific">Streptomyces luteosporeus</name>
    <dbReference type="NCBI Taxonomy" id="173856"/>
    <lineage>
        <taxon>Bacteria</taxon>
        <taxon>Bacillati</taxon>
        <taxon>Actinomycetota</taxon>
        <taxon>Actinomycetes</taxon>
        <taxon>Kitasatosporales</taxon>
        <taxon>Streptomycetaceae</taxon>
        <taxon>Streptomyces</taxon>
    </lineage>
</organism>
<dbReference type="PANTHER" id="PTHR43004">
    <property type="entry name" value="TRK SYSTEM POTASSIUM UPTAKE PROTEIN"/>
    <property type="match status" value="1"/>
</dbReference>
<dbReference type="Proteomes" id="UP001500886">
    <property type="component" value="Unassembled WGS sequence"/>
</dbReference>
<keyword evidence="5" id="KW-0560">Oxidoreductase</keyword>
<keyword evidence="3" id="KW-0274">FAD</keyword>
<feature type="domain" description="FAD-binding" evidence="4">
    <location>
        <begin position="6"/>
        <end position="353"/>
    </location>
</feature>
<dbReference type="Pfam" id="PF01494">
    <property type="entry name" value="FAD_binding_3"/>
    <property type="match status" value="1"/>
</dbReference>
<keyword evidence="5" id="KW-0503">Monooxygenase</keyword>
<protein>
    <submittedName>
        <fullName evidence="5">FAD-dependent monooxygenase</fullName>
    </submittedName>
</protein>
<dbReference type="Gene3D" id="3.50.50.60">
    <property type="entry name" value="FAD/NAD(P)-binding domain"/>
    <property type="match status" value="1"/>
</dbReference>
<proteinExistence type="predicted"/>
<dbReference type="RefSeq" id="WP_344439533.1">
    <property type="nucleotide sequence ID" value="NZ_BAAASL010000029.1"/>
</dbReference>
<reference evidence="5 6" key="1">
    <citation type="journal article" date="2019" name="Int. J. Syst. Evol. Microbiol.">
        <title>The Global Catalogue of Microorganisms (GCM) 10K type strain sequencing project: providing services to taxonomists for standard genome sequencing and annotation.</title>
        <authorList>
            <consortium name="The Broad Institute Genomics Platform"/>
            <consortium name="The Broad Institute Genome Sequencing Center for Infectious Disease"/>
            <person name="Wu L."/>
            <person name="Ma J."/>
        </authorList>
    </citation>
    <scope>NUCLEOTIDE SEQUENCE [LARGE SCALE GENOMIC DNA]</scope>
    <source>
        <strain evidence="5 6">JCM 4542</strain>
    </source>
</reference>
<dbReference type="InterPro" id="IPR050641">
    <property type="entry name" value="RIFMO-like"/>
</dbReference>
<dbReference type="PANTHER" id="PTHR43004:SF19">
    <property type="entry name" value="BINDING MONOOXYGENASE, PUTATIVE (JCVI)-RELATED"/>
    <property type="match status" value="1"/>
</dbReference>
<sequence length="516" mass="54061">MHTRSTPVLIVGAGLGGLSTAVFLGLHGVPALVVERHPGTSQEPKARGQMPATMEALRVAGLAEGFQAAAPPGRPEMTIVIATSVTGRVLHSFTEAMPDFGRFSPAPTGLVSQERAEPLLAARAGELGADIRFSTRMESFAADEDGITAVLRDLATDETYEVRAAYLVGADGHRGGVREAAGIGAHGRGVLEESTSLLFEASLDPVLDGAAVQMHYLQNPELPGGSGMFVSTDTPGRFVAVVQDVRDDDHARELIRLITGVPDLDVKLLSRTTWSTACRIADRFSSADGRVHLVGDAAHLMPPTGGQGGNTAVMDGFHLAWKLAATVRGQAGPGLLAGHDAERRPFAEFLVEQQYANLVHRAAPHLADDTVAERIDPARLLFGYRCPAGAFTDEPGTGPGAADAPLFEDPAAPSGRPGTRAPHVALADGTSTRDLYGRDFVLLTGSPAWRSAALAAAERLQVPVAVPGLDGPWAPAHGVTPSGAVLVRPDGIVAWRTAATGDPRDVERALRTVLDR</sequence>
<gene>
    <name evidence="5" type="ORF">GCM10010315_57220</name>
</gene>
<dbReference type="Gene3D" id="3.30.9.10">
    <property type="entry name" value="D-Amino Acid Oxidase, subunit A, domain 2"/>
    <property type="match status" value="1"/>
</dbReference>
<dbReference type="InterPro" id="IPR036188">
    <property type="entry name" value="FAD/NAD-bd_sf"/>
</dbReference>
<accession>A0ABN3U6R8</accession>
<keyword evidence="6" id="KW-1185">Reference proteome</keyword>
<evidence type="ECO:0000256" key="3">
    <source>
        <dbReference type="ARBA" id="ARBA00022827"/>
    </source>
</evidence>
<dbReference type="SUPFAM" id="SSF51905">
    <property type="entry name" value="FAD/NAD(P)-binding domain"/>
    <property type="match status" value="1"/>
</dbReference>